<dbReference type="EMBL" id="QXTE01000005">
    <property type="protein sequence ID" value="TFK15344.1"/>
    <property type="molecule type" value="Genomic_DNA"/>
</dbReference>
<comment type="similarity">
    <text evidence="2 7">Belongs to the HSF family.</text>
</comment>
<dbReference type="GO" id="GO:0043565">
    <property type="term" value="F:sequence-specific DNA binding"/>
    <property type="evidence" value="ECO:0007669"/>
    <property type="project" value="InterPro"/>
</dbReference>
<reference evidence="9 10" key="2">
    <citation type="submission" date="2019-04" db="EMBL/GenBank/DDBJ databases">
        <title>The genome sequence of big-headed turtle.</title>
        <authorList>
            <person name="Gong S."/>
        </authorList>
    </citation>
    <scope>NUCLEOTIDE SEQUENCE [LARGE SCALE GENOMIC DNA]</scope>
    <source>
        <strain evidence="9">DO16091913</strain>
        <tissue evidence="9">Muscle</tissue>
    </source>
</reference>
<dbReference type="InterPro" id="IPR000232">
    <property type="entry name" value="HSF_DNA-bd"/>
</dbReference>
<dbReference type="GO" id="GO:0003700">
    <property type="term" value="F:DNA-binding transcription factor activity"/>
    <property type="evidence" value="ECO:0007669"/>
    <property type="project" value="InterPro"/>
</dbReference>
<reference evidence="9 10" key="1">
    <citation type="submission" date="2019-04" db="EMBL/GenBank/DDBJ databases">
        <title>Draft genome of the big-headed turtle Platysternon megacephalum.</title>
        <authorList>
            <person name="Gong S."/>
        </authorList>
    </citation>
    <scope>NUCLEOTIDE SEQUENCE [LARGE SCALE GENOMIC DNA]</scope>
    <source>
        <strain evidence="9">DO16091913</strain>
        <tissue evidence="9">Muscle</tissue>
    </source>
</reference>
<sequence>MATNTSEKEDKFKVMFDMAVALISTDKKTFSPEKSDKKLSSVSLMLDQNIPGDLPEKDILEEHAYEVQEDASFSKKLHCRSCNQSKVETGEINVLLSLSFPKKLWKIVESDEFKSIGWNDHGDCVIIDEICFQREILDRRGILRIFDTDSMKSFIRQLNLYGFSKIRKNITLPHFQAEKNRTRARILLYHNPYFRRGCPFLIQRMKRRVGIKSNEQPNPISPNLKRRKPAAPKKYISFQDSIQPNDLQTPCLKEPMHNNLQKNSINAGNGKINHSYPISTPWPLENGTENSIQNGIYNQQINPCMDTNATSSVSPYFPLTSETGLEPSMGLHRLPSTYQDFVFMNAQFTTLMSFWNPWFSMLMAATSSIPLTETLNQQFTFPGQPCSLCNCYGNTEPSASCDSANSNSAELL</sequence>
<evidence type="ECO:0000256" key="5">
    <source>
        <dbReference type="ARBA" id="ARBA00023163"/>
    </source>
</evidence>
<name>A0A4D9FD51_9SAUR</name>
<dbReference type="SMART" id="SM00415">
    <property type="entry name" value="HSF"/>
    <property type="match status" value="1"/>
</dbReference>
<evidence type="ECO:0000256" key="6">
    <source>
        <dbReference type="ARBA" id="ARBA00023242"/>
    </source>
</evidence>
<feature type="domain" description="HSF-type DNA-binding" evidence="8">
    <location>
        <begin position="96"/>
        <end position="208"/>
    </location>
</feature>
<evidence type="ECO:0000256" key="1">
    <source>
        <dbReference type="ARBA" id="ARBA00004123"/>
    </source>
</evidence>
<organism evidence="9 10">
    <name type="scientific">Platysternon megacephalum</name>
    <name type="common">big-headed turtle</name>
    <dbReference type="NCBI Taxonomy" id="55544"/>
    <lineage>
        <taxon>Eukaryota</taxon>
        <taxon>Metazoa</taxon>
        <taxon>Chordata</taxon>
        <taxon>Craniata</taxon>
        <taxon>Vertebrata</taxon>
        <taxon>Euteleostomi</taxon>
        <taxon>Archelosauria</taxon>
        <taxon>Testudinata</taxon>
        <taxon>Testudines</taxon>
        <taxon>Cryptodira</taxon>
        <taxon>Durocryptodira</taxon>
        <taxon>Testudinoidea</taxon>
        <taxon>Platysternidae</taxon>
        <taxon>Platysternon</taxon>
    </lineage>
</organism>
<dbReference type="Proteomes" id="UP000297703">
    <property type="component" value="Unassembled WGS sequence"/>
</dbReference>
<accession>A0A4D9FD51</accession>
<keyword evidence="10" id="KW-1185">Reference proteome</keyword>
<proteinExistence type="inferred from homology"/>
<dbReference type="FunFam" id="1.10.10.10:FF:000349">
    <property type="entry name" value="Heat shock transcription factor, Y-linked"/>
    <property type="match status" value="1"/>
</dbReference>
<protein>
    <submittedName>
        <fullName evidence="9">Ligand of Numb protein X 2-like</fullName>
    </submittedName>
</protein>
<dbReference type="PANTHER" id="PTHR10015:SF336">
    <property type="entry name" value="HEAT SHOCK TRANSCRIPTION FACTOR, Y-LINKED"/>
    <property type="match status" value="1"/>
</dbReference>
<dbReference type="GO" id="GO:0005634">
    <property type="term" value="C:nucleus"/>
    <property type="evidence" value="ECO:0007669"/>
    <property type="project" value="UniProtKB-SubCell"/>
</dbReference>
<gene>
    <name evidence="9" type="ORF">DR999_PMT01107</name>
</gene>
<evidence type="ECO:0000313" key="10">
    <source>
        <dbReference type="Proteomes" id="UP000297703"/>
    </source>
</evidence>
<dbReference type="Gene3D" id="1.10.10.10">
    <property type="entry name" value="Winged helix-like DNA-binding domain superfamily/Winged helix DNA-binding domain"/>
    <property type="match status" value="1"/>
</dbReference>
<comment type="subcellular location">
    <subcellularLocation>
        <location evidence="1">Nucleus</location>
    </subcellularLocation>
</comment>
<dbReference type="InterPro" id="IPR036388">
    <property type="entry name" value="WH-like_DNA-bd_sf"/>
</dbReference>
<dbReference type="STRING" id="55544.A0A4D9FD51"/>
<dbReference type="Pfam" id="PF00447">
    <property type="entry name" value="HSF_DNA-bind"/>
    <property type="match status" value="1"/>
</dbReference>
<evidence type="ECO:0000256" key="2">
    <source>
        <dbReference type="ARBA" id="ARBA00006403"/>
    </source>
</evidence>
<dbReference type="SUPFAM" id="SSF46785">
    <property type="entry name" value="Winged helix' DNA-binding domain"/>
    <property type="match status" value="1"/>
</dbReference>
<evidence type="ECO:0000313" key="9">
    <source>
        <dbReference type="EMBL" id="TFK15344.1"/>
    </source>
</evidence>
<evidence type="ECO:0000259" key="8">
    <source>
        <dbReference type="SMART" id="SM00415"/>
    </source>
</evidence>
<dbReference type="PANTHER" id="PTHR10015">
    <property type="entry name" value="HEAT SHOCK TRANSCRIPTION FACTOR"/>
    <property type="match status" value="1"/>
</dbReference>
<keyword evidence="6" id="KW-0539">Nucleus</keyword>
<evidence type="ECO:0000256" key="7">
    <source>
        <dbReference type="RuleBase" id="RU004020"/>
    </source>
</evidence>
<dbReference type="InterPro" id="IPR036390">
    <property type="entry name" value="WH_DNA-bd_sf"/>
</dbReference>
<evidence type="ECO:0000256" key="3">
    <source>
        <dbReference type="ARBA" id="ARBA00023015"/>
    </source>
</evidence>
<evidence type="ECO:0000256" key="4">
    <source>
        <dbReference type="ARBA" id="ARBA00023125"/>
    </source>
</evidence>
<dbReference type="OrthoDB" id="6418155at2759"/>
<keyword evidence="5" id="KW-0804">Transcription</keyword>
<comment type="caution">
    <text evidence="9">The sequence shown here is derived from an EMBL/GenBank/DDBJ whole genome shotgun (WGS) entry which is preliminary data.</text>
</comment>
<keyword evidence="4" id="KW-0238">DNA-binding</keyword>
<dbReference type="AlphaFoldDB" id="A0A4D9FD51"/>
<keyword evidence="3" id="KW-0805">Transcription regulation</keyword>